<comment type="pathway">
    <text evidence="1">Porphyrin-containing compound metabolism; siroheme biosynthesis; sirohydrochlorin from precorrin-2: step 1/1.</text>
</comment>
<dbReference type="GO" id="GO:0043115">
    <property type="term" value="F:precorrin-2 dehydrogenase activity"/>
    <property type="evidence" value="ECO:0007669"/>
    <property type="project" value="UniProtKB-EC"/>
</dbReference>
<comment type="catalytic activity">
    <reaction evidence="6">
        <text>precorrin-2 + NAD(+) = sirohydrochlorin + NADH + 2 H(+)</text>
        <dbReference type="Rhea" id="RHEA:15613"/>
        <dbReference type="ChEBI" id="CHEBI:15378"/>
        <dbReference type="ChEBI" id="CHEBI:57540"/>
        <dbReference type="ChEBI" id="CHEBI:57945"/>
        <dbReference type="ChEBI" id="CHEBI:58351"/>
        <dbReference type="ChEBI" id="CHEBI:58827"/>
        <dbReference type="EC" id="1.3.1.76"/>
    </reaction>
</comment>
<dbReference type="PANTHER" id="PTHR35330">
    <property type="entry name" value="SIROHEME BIOSYNTHESIS PROTEIN MET8"/>
    <property type="match status" value="1"/>
</dbReference>
<dbReference type="Pfam" id="PF13241">
    <property type="entry name" value="NAD_binding_7"/>
    <property type="match status" value="1"/>
</dbReference>
<dbReference type="PANTHER" id="PTHR35330:SF1">
    <property type="entry name" value="SIROHEME BIOSYNTHESIS PROTEIN MET8"/>
    <property type="match status" value="1"/>
</dbReference>
<dbReference type="EMBL" id="JAALLS010000002">
    <property type="protein sequence ID" value="NGP87195.1"/>
    <property type="molecule type" value="Genomic_DNA"/>
</dbReference>
<dbReference type="AlphaFoldDB" id="A0A6M1T1W5"/>
<organism evidence="9 10">
    <name type="scientific">Fodinibius halophilus</name>
    <dbReference type="NCBI Taxonomy" id="1736908"/>
    <lineage>
        <taxon>Bacteria</taxon>
        <taxon>Pseudomonadati</taxon>
        <taxon>Balneolota</taxon>
        <taxon>Balneolia</taxon>
        <taxon>Balneolales</taxon>
        <taxon>Balneolaceae</taxon>
        <taxon>Fodinibius</taxon>
    </lineage>
</organism>
<dbReference type="Gene3D" id="3.40.50.720">
    <property type="entry name" value="NAD(P)-binding Rossmann-like Domain"/>
    <property type="match status" value="1"/>
</dbReference>
<dbReference type="Gene3D" id="1.10.8.610">
    <property type="entry name" value="SirC, precorrin-2 dehydrogenase, C-terminal helical domain-like"/>
    <property type="match status" value="1"/>
</dbReference>
<dbReference type="Pfam" id="PF10414">
    <property type="entry name" value="CysG_dimeriser"/>
    <property type="match status" value="1"/>
</dbReference>
<dbReference type="UniPathway" id="UPA00262">
    <property type="reaction ID" value="UER00222"/>
</dbReference>
<accession>A0A6M1T1W5</accession>
<dbReference type="SUPFAM" id="SSF75615">
    <property type="entry name" value="Siroheme synthase middle domains-like"/>
    <property type="match status" value="1"/>
</dbReference>
<dbReference type="EC" id="1.3.1.76" evidence="2"/>
<protein>
    <recommendedName>
        <fullName evidence="2">precorrin-2 dehydrogenase</fullName>
        <ecNumber evidence="2">1.3.1.76</ecNumber>
    </recommendedName>
</protein>
<feature type="domain" description="Sirohaem synthase dimerisation" evidence="7">
    <location>
        <begin position="152"/>
        <end position="201"/>
    </location>
</feature>
<keyword evidence="5" id="KW-0627">Porphyrin biosynthesis</keyword>
<dbReference type="RefSeq" id="WP_165265720.1">
    <property type="nucleotide sequence ID" value="NZ_JAALLS010000002.1"/>
</dbReference>
<comment type="caution">
    <text evidence="9">The sequence shown here is derived from an EMBL/GenBank/DDBJ whole genome shotgun (WGS) entry which is preliminary data.</text>
</comment>
<keyword evidence="10" id="KW-1185">Reference proteome</keyword>
<dbReference type="SUPFAM" id="SSF51735">
    <property type="entry name" value="NAD(P)-binding Rossmann-fold domains"/>
    <property type="match status" value="1"/>
</dbReference>
<dbReference type="InterPro" id="IPR042518">
    <property type="entry name" value="SirC_C"/>
</dbReference>
<keyword evidence="3" id="KW-0560">Oxidoreductase</keyword>
<dbReference type="InterPro" id="IPR019478">
    <property type="entry name" value="Sirohaem_synthase_dimer_dom"/>
</dbReference>
<dbReference type="GO" id="GO:0019354">
    <property type="term" value="P:siroheme biosynthetic process"/>
    <property type="evidence" value="ECO:0007669"/>
    <property type="project" value="UniProtKB-UniPathway"/>
</dbReference>
<dbReference type="GO" id="GO:0004325">
    <property type="term" value="F:ferrochelatase activity"/>
    <property type="evidence" value="ECO:0007669"/>
    <property type="project" value="InterPro"/>
</dbReference>
<evidence type="ECO:0000259" key="7">
    <source>
        <dbReference type="Pfam" id="PF10414"/>
    </source>
</evidence>
<evidence type="ECO:0000256" key="6">
    <source>
        <dbReference type="ARBA" id="ARBA00047561"/>
    </source>
</evidence>
<dbReference type="Pfam" id="PF14824">
    <property type="entry name" value="Sirohm_synth_M"/>
    <property type="match status" value="1"/>
</dbReference>
<reference evidence="9 10" key="1">
    <citation type="submission" date="2020-02" db="EMBL/GenBank/DDBJ databases">
        <title>Aliifodinibius halophilus 2W32, complete genome.</title>
        <authorList>
            <person name="Li Y."/>
            <person name="Wu S."/>
        </authorList>
    </citation>
    <scope>NUCLEOTIDE SEQUENCE [LARGE SCALE GENOMIC DNA]</scope>
    <source>
        <strain evidence="9 10">2W32</strain>
    </source>
</reference>
<dbReference type="Proteomes" id="UP000479132">
    <property type="component" value="Unassembled WGS sequence"/>
</dbReference>
<evidence type="ECO:0000256" key="1">
    <source>
        <dbReference type="ARBA" id="ARBA00005010"/>
    </source>
</evidence>
<evidence type="ECO:0000256" key="3">
    <source>
        <dbReference type="ARBA" id="ARBA00023002"/>
    </source>
</evidence>
<dbReference type="InterPro" id="IPR028281">
    <property type="entry name" value="Sirohaem_synthase_central"/>
</dbReference>
<dbReference type="NCBIfam" id="TIGR01470">
    <property type="entry name" value="cysG_Nterm"/>
    <property type="match status" value="1"/>
</dbReference>
<gene>
    <name evidence="9" type="ORF">G3569_02415</name>
</gene>
<feature type="domain" description="Siroheme synthase central" evidence="8">
    <location>
        <begin position="120"/>
        <end position="146"/>
    </location>
</feature>
<evidence type="ECO:0000256" key="4">
    <source>
        <dbReference type="ARBA" id="ARBA00023027"/>
    </source>
</evidence>
<dbReference type="InterPro" id="IPR006367">
    <property type="entry name" value="Sirohaem_synthase_N"/>
</dbReference>
<evidence type="ECO:0000256" key="2">
    <source>
        <dbReference type="ARBA" id="ARBA00012400"/>
    </source>
</evidence>
<evidence type="ECO:0000259" key="8">
    <source>
        <dbReference type="Pfam" id="PF14824"/>
    </source>
</evidence>
<keyword evidence="4" id="KW-0520">NAD</keyword>
<dbReference type="InterPro" id="IPR036291">
    <property type="entry name" value="NAD(P)-bd_dom_sf"/>
</dbReference>
<evidence type="ECO:0000313" key="10">
    <source>
        <dbReference type="Proteomes" id="UP000479132"/>
    </source>
</evidence>
<evidence type="ECO:0000313" key="9">
    <source>
        <dbReference type="EMBL" id="NGP87195.1"/>
    </source>
</evidence>
<sequence>METFPIYLRRLDKRKTVLIGGNHEAEHKAEQLLDRNAKLTVISPRLTKKMLWWAIQNRFQWFRRTYEQGDLEGAFMAIVADYEGDTNKKVYQEARERNILVNVMDDIPHANFAFGSIVKQGPLTISISTSGAAPALSVRLRQRFEEEFGPEYGAFLEFMQKLREPMSRHHDSFETRRKLWYELIDSEVLTHFRNGDLEKAYDRTAEIIGEKLVEEALDIEKVAQ</sequence>
<dbReference type="InterPro" id="IPR028161">
    <property type="entry name" value="Met8-like"/>
</dbReference>
<evidence type="ECO:0000256" key="5">
    <source>
        <dbReference type="ARBA" id="ARBA00023244"/>
    </source>
</evidence>
<proteinExistence type="predicted"/>
<name>A0A6M1T1W5_9BACT</name>